<dbReference type="EMBL" id="NGMO01000001">
    <property type="protein sequence ID" value="OTP12088.1"/>
    <property type="molecule type" value="Genomic_DNA"/>
</dbReference>
<keyword evidence="2" id="KW-1185">Reference proteome</keyword>
<sequence>MEKRYGTVTKIRTLKLGARPLIRFSLGRENCLIANHSLNFFAEVDEGTKVFVKGYYNNKKQFVVKDYTIMEKSKIVLAFENSSYPRKQSLK</sequence>
<gene>
    <name evidence="1" type="ORF">A5844_000304</name>
</gene>
<dbReference type="Proteomes" id="UP000194933">
    <property type="component" value="Unassembled WGS sequence"/>
</dbReference>
<reference evidence="1 2" key="1">
    <citation type="submission" date="2017-05" db="EMBL/GenBank/DDBJ databases">
        <title>The Genome Sequence of Enterococcus sp. 10A9_DIV0425.</title>
        <authorList>
            <consortium name="The Broad Institute Genomics Platform"/>
            <consortium name="The Broad Institute Genomic Center for Infectious Diseases"/>
            <person name="Earl A."/>
            <person name="Manson A."/>
            <person name="Schwartman J."/>
            <person name="Gilmore M."/>
            <person name="Abouelleil A."/>
            <person name="Cao P."/>
            <person name="Chapman S."/>
            <person name="Cusick C."/>
            <person name="Shea T."/>
            <person name="Young S."/>
            <person name="Neafsey D."/>
            <person name="Nusbaum C."/>
            <person name="Birren B."/>
        </authorList>
    </citation>
    <scope>NUCLEOTIDE SEQUENCE [LARGE SCALE GENOMIC DNA]</scope>
    <source>
        <strain evidence="1 2">10A9_DIV0425</strain>
    </source>
</reference>
<comment type="caution">
    <text evidence="1">The sequence shown here is derived from an EMBL/GenBank/DDBJ whole genome shotgun (WGS) entry which is preliminary data.</text>
</comment>
<proteinExistence type="predicted"/>
<name>A0A2C9XQF7_9ENTE</name>
<dbReference type="AlphaFoldDB" id="A0A2C9XQF7"/>
<protein>
    <submittedName>
        <fullName evidence="1">Uncharacterized protein</fullName>
    </submittedName>
</protein>
<evidence type="ECO:0000313" key="2">
    <source>
        <dbReference type="Proteomes" id="UP000194933"/>
    </source>
</evidence>
<evidence type="ECO:0000313" key="1">
    <source>
        <dbReference type="EMBL" id="OTP12088.1"/>
    </source>
</evidence>
<organism evidence="1 2">
    <name type="scientific">Candidatus Enterococcus wittei</name>
    <dbReference type="NCBI Taxonomy" id="1987383"/>
    <lineage>
        <taxon>Bacteria</taxon>
        <taxon>Bacillati</taxon>
        <taxon>Bacillota</taxon>
        <taxon>Bacilli</taxon>
        <taxon>Lactobacillales</taxon>
        <taxon>Enterococcaceae</taxon>
        <taxon>Enterococcus</taxon>
    </lineage>
</organism>
<dbReference type="RefSeq" id="WP_086283302.1">
    <property type="nucleotide sequence ID" value="NZ_NGMO01000001.1"/>
</dbReference>
<accession>A0A2C9XQF7</accession>